<dbReference type="Pfam" id="PF20652">
    <property type="entry name" value="Sec8_C"/>
    <property type="match status" value="1"/>
</dbReference>
<dbReference type="GO" id="GO:0000145">
    <property type="term" value="C:exocyst"/>
    <property type="evidence" value="ECO:0007669"/>
    <property type="project" value="UniProtKB-UniRule"/>
</dbReference>
<feature type="domain" description="Exocyst complex component Sec8 N-terminal" evidence="7">
    <location>
        <begin position="35"/>
        <end position="175"/>
    </location>
</feature>
<dbReference type="GO" id="GO:0006612">
    <property type="term" value="P:protein targeting to membrane"/>
    <property type="evidence" value="ECO:0007669"/>
    <property type="project" value="UniProtKB-UniRule"/>
</dbReference>
<evidence type="ECO:0000256" key="1">
    <source>
        <dbReference type="ARBA" id="ARBA00022448"/>
    </source>
</evidence>
<dbReference type="PANTHER" id="PTHR14146">
    <property type="entry name" value="EXOCYST COMPLEX COMPONENT 4"/>
    <property type="match status" value="1"/>
</dbReference>
<dbReference type="InterPro" id="IPR039682">
    <property type="entry name" value="Sec8/EXOC4"/>
</dbReference>
<dbReference type="Pfam" id="PF04048">
    <property type="entry name" value="Sec8_N"/>
    <property type="match status" value="1"/>
</dbReference>
<comment type="similarity">
    <text evidence="4">Belongs to the SEC8 family.</text>
</comment>
<dbReference type="GO" id="GO:0015031">
    <property type="term" value="P:protein transport"/>
    <property type="evidence" value="ECO:0007669"/>
    <property type="project" value="UniProtKB-KW"/>
</dbReference>
<feature type="region of interest" description="Disordered" evidence="6">
    <location>
        <begin position="982"/>
        <end position="1006"/>
    </location>
</feature>
<keyword evidence="1 4" id="KW-0813">Transport</keyword>
<dbReference type="EMBL" id="BTGD01000025">
    <property type="protein sequence ID" value="GMM58396.1"/>
    <property type="molecule type" value="Genomic_DNA"/>
</dbReference>
<feature type="compositionally biased region" description="Polar residues" evidence="6">
    <location>
        <begin position="983"/>
        <end position="1001"/>
    </location>
</feature>
<gene>
    <name evidence="9" type="ORF">DAKH74_050130</name>
</gene>
<dbReference type="GO" id="GO:0006893">
    <property type="term" value="P:Golgi to plasma membrane transport"/>
    <property type="evidence" value="ECO:0007669"/>
    <property type="project" value="TreeGrafter"/>
</dbReference>
<evidence type="ECO:0000256" key="3">
    <source>
        <dbReference type="ARBA" id="ARBA00022927"/>
    </source>
</evidence>
<reference evidence="9 10" key="1">
    <citation type="journal article" date="2023" name="Elife">
        <title>Identification of key yeast species and microbe-microbe interactions impacting larval growth of Drosophila in the wild.</title>
        <authorList>
            <person name="Mure A."/>
            <person name="Sugiura Y."/>
            <person name="Maeda R."/>
            <person name="Honda K."/>
            <person name="Sakurai N."/>
            <person name="Takahashi Y."/>
            <person name="Watada M."/>
            <person name="Katoh T."/>
            <person name="Gotoh A."/>
            <person name="Gotoh Y."/>
            <person name="Taniguchi I."/>
            <person name="Nakamura K."/>
            <person name="Hayashi T."/>
            <person name="Katayama T."/>
            <person name="Uemura T."/>
            <person name="Hattori Y."/>
        </authorList>
    </citation>
    <scope>NUCLEOTIDE SEQUENCE [LARGE SCALE GENOMIC DNA]</scope>
    <source>
        <strain evidence="9 10">KH-74</strain>
    </source>
</reference>
<sequence>MSNLNVNPVQGRRRALSINSIDPDHQHAMDNSLDNLQQDLMLINSQWNKVITEDSNPLKLSLSFLDNTSVGLSHRYQEFTQLKERIGSHLRMVVGEHNQAFNSNVASYSKTISALTDAQDNTSQIKKNLAKANKQITSQKETLQELNNDSLKLTNSIEALSYIEELLQLPERIEERMRREDFKEVQELLERGFVLSNVPSLKALKQLKPVHQQLELQEHVLFQNIIEEIHDIIYSRKGGLSLDTNILETVSISQNGFTSLENYLYNIVNIDLTKQSVDLNAKLKEFMANISVPGFLQTIASSPSSSNSEYIRLYALISLLKDINKLPLALKILVDRSKSEIHNIVITATEKVRATHPTLLKMMSSVSNEFNFGLSIKNMLSLVMRECFWEIFMKFLLVIQKHRSIFEIVSSLQPSSSGSTFKNYYRFDVIWDKLLHEVEQLVSKYIYNPTLSLSTEQHRNIRNAPVLPKRKNQQLFSLQNNVGDNSEMEDYVTDLNTLLKDIFVGFSLPATNNLDSIYIEDESFEQDEPLIPPSVFNMKVLLEPFLLFVQSVSQLIPVSISQNSTPSLTFFSSYMENHFYPRIQLTADYIFSSNVEGLNPHALENMEENQYIFKSAVDFQDIFYNMLYVFNSSNSYRPQMATVILQTLKKFFDYYNGIFASIIGTSNGKRSQNIINSLLNDQELMNDEQNILSGDDSAIFDECRKVFEKCPEFYIRGKGIGEDDTLSSPMLNVVVHFSSTVDWILTWLPFLKSIVDDVDMNSQVNSMNADELRAYWSFFEYMDTDNSDKKMTLRILLDNEKGSEFDGIIAGFKDLRLRLFSLLRFDLRIKAIHNVGQFFEGTSSWALEVGSIELNQDISDLISHMITLENILKHQLADEGKDRIFLGIDVVNNQAFIRGAKSIKVINENGVKKILRNINLLQHTNRNLFSDPSKVSMADATAFYSFIMSGEDILLQEIKERGTSSLTKDNLKDIVRLQFSEEMASQDQRQNDSSKQGNVKPSNRRYNEAIKKIEALDIQESKVASEQT</sequence>
<evidence type="ECO:0000256" key="6">
    <source>
        <dbReference type="SAM" id="MobiDB-lite"/>
    </source>
</evidence>
<evidence type="ECO:0000259" key="8">
    <source>
        <dbReference type="Pfam" id="PF20652"/>
    </source>
</evidence>
<keyword evidence="5" id="KW-0175">Coiled coil</keyword>
<dbReference type="InterPro" id="IPR007191">
    <property type="entry name" value="Sec8_exocyst_N"/>
</dbReference>
<evidence type="ECO:0000256" key="2">
    <source>
        <dbReference type="ARBA" id="ARBA00022483"/>
    </source>
</evidence>
<dbReference type="Proteomes" id="UP001377567">
    <property type="component" value="Unassembled WGS sequence"/>
</dbReference>
<dbReference type="GO" id="GO:0006904">
    <property type="term" value="P:vesicle docking involved in exocytosis"/>
    <property type="evidence" value="ECO:0007669"/>
    <property type="project" value="InterPro"/>
</dbReference>
<dbReference type="AlphaFoldDB" id="A0AAV5S3T5"/>
<comment type="function">
    <text evidence="4">Component of the exocyst complex involved in the docking of exocytic vesicles with fusion sites on the plasma membrane.</text>
</comment>
<feature type="coiled-coil region" evidence="5">
    <location>
        <begin position="115"/>
        <end position="149"/>
    </location>
</feature>
<evidence type="ECO:0000259" key="7">
    <source>
        <dbReference type="Pfam" id="PF04048"/>
    </source>
</evidence>
<dbReference type="PANTHER" id="PTHR14146:SF0">
    <property type="entry name" value="EXOCYST COMPLEX COMPONENT 4"/>
    <property type="match status" value="1"/>
</dbReference>
<evidence type="ECO:0000256" key="4">
    <source>
        <dbReference type="RuleBase" id="RU367079"/>
    </source>
</evidence>
<protein>
    <recommendedName>
        <fullName evidence="4">Exocyst complex component Sec8</fullName>
    </recommendedName>
</protein>
<evidence type="ECO:0000313" key="10">
    <source>
        <dbReference type="Proteomes" id="UP001377567"/>
    </source>
</evidence>
<comment type="caution">
    <text evidence="9">The sequence shown here is derived from an EMBL/GenBank/DDBJ whole genome shotgun (WGS) entry which is preliminary data.</text>
</comment>
<keyword evidence="3 4" id="KW-0653">Protein transport</keyword>
<organism evidence="9 10">
    <name type="scientific">Maudiozyma humilis</name>
    <name type="common">Sour dough yeast</name>
    <name type="synonym">Kazachstania humilis</name>
    <dbReference type="NCBI Taxonomy" id="51915"/>
    <lineage>
        <taxon>Eukaryota</taxon>
        <taxon>Fungi</taxon>
        <taxon>Dikarya</taxon>
        <taxon>Ascomycota</taxon>
        <taxon>Saccharomycotina</taxon>
        <taxon>Saccharomycetes</taxon>
        <taxon>Saccharomycetales</taxon>
        <taxon>Saccharomycetaceae</taxon>
        <taxon>Maudiozyma</taxon>
    </lineage>
</organism>
<feature type="domain" description="Exocyst complex component Sec8 middle helical bundle" evidence="8">
    <location>
        <begin position="307"/>
        <end position="546"/>
    </location>
</feature>
<keyword evidence="10" id="KW-1185">Reference proteome</keyword>
<proteinExistence type="inferred from homology"/>
<keyword evidence="2 4" id="KW-0268">Exocytosis</keyword>
<dbReference type="InterPro" id="IPR048630">
    <property type="entry name" value="Sec8_M"/>
</dbReference>
<accession>A0AAV5S3T5</accession>
<dbReference type="GO" id="GO:0090522">
    <property type="term" value="P:vesicle tethering involved in exocytosis"/>
    <property type="evidence" value="ECO:0007669"/>
    <property type="project" value="UniProtKB-UniRule"/>
</dbReference>
<name>A0AAV5S3T5_MAUHU</name>
<evidence type="ECO:0000256" key="5">
    <source>
        <dbReference type="SAM" id="Coils"/>
    </source>
</evidence>
<evidence type="ECO:0000313" key="9">
    <source>
        <dbReference type="EMBL" id="GMM58396.1"/>
    </source>
</evidence>